<evidence type="ECO:0000256" key="2">
    <source>
        <dbReference type="ARBA" id="ARBA00007035"/>
    </source>
</evidence>
<dbReference type="FunCoup" id="A0A1E5RZQ9">
    <property type="interactions" value="29"/>
</dbReference>
<sequence>MAFEQSRYQDPVTYKMTPAMIRARRPFFAKNMFGLGILLGVTAGVYGYTYNFLHRDGDFSDVPIPPIDAKELEQLKKEYEEHKKQRDE</sequence>
<comment type="subcellular location">
    <subcellularLocation>
        <location evidence="1">Mitochondrion inner membrane</location>
        <topology evidence="1">Single-pass membrane protein</topology>
    </subcellularLocation>
</comment>
<comment type="caution">
    <text evidence="8">The sequence shown here is derived from an EMBL/GenBank/DDBJ whole genome shotgun (WGS) entry which is preliminary data.</text>
</comment>
<feature type="transmembrane region" description="Helical" evidence="7">
    <location>
        <begin position="32"/>
        <end position="53"/>
    </location>
</feature>
<accession>A0A1E5RZQ9</accession>
<dbReference type="InterPro" id="IPR041752">
    <property type="entry name" value="Coa3"/>
</dbReference>
<dbReference type="GO" id="GO:0005743">
    <property type="term" value="C:mitochondrial inner membrane"/>
    <property type="evidence" value="ECO:0007669"/>
    <property type="project" value="UniProtKB-SubCell"/>
</dbReference>
<dbReference type="EMBL" id="LPNM01000001">
    <property type="protein sequence ID" value="OEJ92462.1"/>
    <property type="molecule type" value="Genomic_DNA"/>
</dbReference>
<dbReference type="OrthoDB" id="10018333at2759"/>
<comment type="similarity">
    <text evidence="2 7">Belongs to the COA3 family.</text>
</comment>
<dbReference type="Proteomes" id="UP000095728">
    <property type="component" value="Unassembled WGS sequence"/>
</dbReference>
<evidence type="ECO:0000313" key="8">
    <source>
        <dbReference type="EMBL" id="OEJ92462.1"/>
    </source>
</evidence>
<keyword evidence="6 7" id="KW-0472">Membrane</keyword>
<dbReference type="STRING" id="56408.A0A1E5RZQ9"/>
<comment type="subunit">
    <text evidence="7">Component of 250-400 kDa complexes called cytochrome oxidase assembly intermediates or COA complexes.</text>
</comment>
<keyword evidence="4 7" id="KW-1133">Transmembrane helix</keyword>
<dbReference type="GO" id="GO:0033617">
    <property type="term" value="P:mitochondrial respiratory chain complex IV assembly"/>
    <property type="evidence" value="ECO:0007669"/>
    <property type="project" value="UniProtKB-UniRule"/>
</dbReference>
<evidence type="ECO:0000313" key="9">
    <source>
        <dbReference type="Proteomes" id="UP000095728"/>
    </source>
</evidence>
<name>A0A1E5RZQ9_9ASCO</name>
<evidence type="ECO:0000256" key="6">
    <source>
        <dbReference type="ARBA" id="ARBA00023136"/>
    </source>
</evidence>
<dbReference type="PANTHER" id="PTHR15642:SF3">
    <property type="entry name" value="CYTOCHROME C OXIDASE ASSEMBLY FACTOR 3 HOMOLOG, MITOCHONDRIAL"/>
    <property type="match status" value="1"/>
</dbReference>
<gene>
    <name evidence="8" type="ORF">AWRI3579_g46</name>
</gene>
<dbReference type="PANTHER" id="PTHR15642">
    <property type="entry name" value="CYTOCHROME C OXIDASE ASSEMBLY FACTOR 3, MITOCHONDRIAL"/>
    <property type="match status" value="1"/>
</dbReference>
<keyword evidence="9" id="KW-1185">Reference proteome</keyword>
<proteinExistence type="inferred from homology"/>
<keyword evidence="3 7" id="KW-0812">Transmembrane</keyword>
<evidence type="ECO:0000256" key="4">
    <source>
        <dbReference type="ARBA" id="ARBA00022989"/>
    </source>
</evidence>
<evidence type="ECO:0000256" key="7">
    <source>
        <dbReference type="RuleBase" id="RU367056"/>
    </source>
</evidence>
<keyword evidence="7" id="KW-0999">Mitochondrion inner membrane</keyword>
<organism evidence="8 9">
    <name type="scientific">Hanseniaspora osmophila</name>
    <dbReference type="NCBI Taxonomy" id="56408"/>
    <lineage>
        <taxon>Eukaryota</taxon>
        <taxon>Fungi</taxon>
        <taxon>Dikarya</taxon>
        <taxon>Ascomycota</taxon>
        <taxon>Saccharomycotina</taxon>
        <taxon>Saccharomycetes</taxon>
        <taxon>Saccharomycodales</taxon>
        <taxon>Saccharomycodaceae</taxon>
        <taxon>Hanseniaspora</taxon>
    </lineage>
</organism>
<evidence type="ECO:0000256" key="1">
    <source>
        <dbReference type="ARBA" id="ARBA00004434"/>
    </source>
</evidence>
<comment type="function">
    <text evidence="7">Required for assembly of cytochrome c oxidase (complex IV).</text>
</comment>
<reference evidence="9" key="1">
    <citation type="journal article" date="2016" name="Genome Announc.">
        <title>Genome sequences of three species of Hanseniaspora isolated from spontaneous wine fermentations.</title>
        <authorList>
            <person name="Sternes P.R."/>
            <person name="Lee D."/>
            <person name="Kutyna D.R."/>
            <person name="Borneman A.R."/>
        </authorList>
    </citation>
    <scope>NUCLEOTIDE SEQUENCE [LARGE SCALE GENOMIC DNA]</scope>
    <source>
        <strain evidence="9">AWRI3579</strain>
    </source>
</reference>
<dbReference type="AlphaFoldDB" id="A0A1E5RZQ9"/>
<evidence type="ECO:0000256" key="5">
    <source>
        <dbReference type="ARBA" id="ARBA00023128"/>
    </source>
</evidence>
<protein>
    <recommendedName>
        <fullName evidence="7">Cytochrome c oxidase assembly factor 3</fullName>
    </recommendedName>
</protein>
<evidence type="ECO:0000256" key="3">
    <source>
        <dbReference type="ARBA" id="ARBA00022692"/>
    </source>
</evidence>
<dbReference type="InParanoid" id="A0A1E5RZQ9"/>
<keyword evidence="5 7" id="KW-0496">Mitochondrion</keyword>